<evidence type="ECO:0000256" key="1">
    <source>
        <dbReference type="ARBA" id="ARBA00013201"/>
    </source>
</evidence>
<keyword evidence="3" id="KW-0442">Lipid degradation</keyword>
<feature type="signal peptide" evidence="5">
    <location>
        <begin position="1"/>
        <end position="22"/>
    </location>
</feature>
<keyword evidence="2" id="KW-0378">Hydrolase</keyword>
<protein>
    <recommendedName>
        <fullName evidence="1">1-alkyl-2-acetylglycerophosphocholine esterase</fullName>
        <ecNumber evidence="1">3.1.1.47</ecNumber>
    </recommendedName>
</protein>
<dbReference type="SUPFAM" id="SSF53474">
    <property type="entry name" value="alpha/beta-Hydrolases"/>
    <property type="match status" value="1"/>
</dbReference>
<feature type="chain" id="PRO_5034030397" description="1-alkyl-2-acetylglycerophosphocholine esterase" evidence="5">
    <location>
        <begin position="23"/>
        <end position="409"/>
    </location>
</feature>
<dbReference type="Proteomes" id="UP000664521">
    <property type="component" value="Unassembled WGS sequence"/>
</dbReference>
<dbReference type="Gene3D" id="3.40.50.1820">
    <property type="entry name" value="alpha/beta hydrolase"/>
    <property type="match status" value="1"/>
</dbReference>
<keyword evidence="4" id="KW-0443">Lipid metabolism</keyword>
<accession>A0A8H3FC70</accession>
<dbReference type="PANTHER" id="PTHR10272:SF14">
    <property type="entry name" value="PAF ACETYLHYDROLASE FAMILY PROTEIN"/>
    <property type="match status" value="1"/>
</dbReference>
<organism evidence="6 7">
    <name type="scientific">Heterodermia speciosa</name>
    <dbReference type="NCBI Taxonomy" id="116794"/>
    <lineage>
        <taxon>Eukaryota</taxon>
        <taxon>Fungi</taxon>
        <taxon>Dikarya</taxon>
        <taxon>Ascomycota</taxon>
        <taxon>Pezizomycotina</taxon>
        <taxon>Lecanoromycetes</taxon>
        <taxon>OSLEUM clade</taxon>
        <taxon>Lecanoromycetidae</taxon>
        <taxon>Caliciales</taxon>
        <taxon>Physciaceae</taxon>
        <taxon>Heterodermia</taxon>
    </lineage>
</organism>
<dbReference type="GO" id="GO:0003847">
    <property type="term" value="F:1-alkyl-2-acetylglycerophosphocholine esterase activity"/>
    <property type="evidence" value="ECO:0007669"/>
    <property type="project" value="UniProtKB-EC"/>
</dbReference>
<dbReference type="EMBL" id="CAJPDS010000021">
    <property type="protein sequence ID" value="CAF9918126.1"/>
    <property type="molecule type" value="Genomic_DNA"/>
</dbReference>
<gene>
    <name evidence="6" type="ORF">HETSPECPRED_003677</name>
</gene>
<dbReference type="OrthoDB" id="2363873at2759"/>
<proteinExistence type="predicted"/>
<comment type="caution">
    <text evidence="6">The sequence shown here is derived from an EMBL/GenBank/DDBJ whole genome shotgun (WGS) entry which is preliminary data.</text>
</comment>
<evidence type="ECO:0000313" key="7">
    <source>
        <dbReference type="Proteomes" id="UP000664521"/>
    </source>
</evidence>
<evidence type="ECO:0000256" key="4">
    <source>
        <dbReference type="ARBA" id="ARBA00023098"/>
    </source>
</evidence>
<dbReference type="AlphaFoldDB" id="A0A8H3FC70"/>
<evidence type="ECO:0000256" key="3">
    <source>
        <dbReference type="ARBA" id="ARBA00022963"/>
    </source>
</evidence>
<evidence type="ECO:0000313" key="6">
    <source>
        <dbReference type="EMBL" id="CAF9918126.1"/>
    </source>
</evidence>
<keyword evidence="7" id="KW-1185">Reference proteome</keyword>
<name>A0A8H3FC70_9LECA</name>
<reference evidence="6" key="1">
    <citation type="submission" date="2021-03" db="EMBL/GenBank/DDBJ databases">
        <authorList>
            <person name="Tagirdzhanova G."/>
        </authorList>
    </citation>
    <scope>NUCLEOTIDE SEQUENCE</scope>
</reference>
<dbReference type="PANTHER" id="PTHR10272">
    <property type="entry name" value="PLATELET-ACTIVATING FACTOR ACETYLHYDROLASE"/>
    <property type="match status" value="1"/>
</dbReference>
<evidence type="ECO:0000256" key="5">
    <source>
        <dbReference type="SAM" id="SignalP"/>
    </source>
</evidence>
<keyword evidence="5" id="KW-0732">Signal</keyword>
<evidence type="ECO:0000256" key="2">
    <source>
        <dbReference type="ARBA" id="ARBA00022801"/>
    </source>
</evidence>
<dbReference type="Pfam" id="PF03403">
    <property type="entry name" value="PAF-AH_p_II"/>
    <property type="match status" value="1"/>
</dbReference>
<dbReference type="InterPro" id="IPR029058">
    <property type="entry name" value="AB_hydrolase_fold"/>
</dbReference>
<dbReference type="EC" id="3.1.1.47" evidence="1"/>
<dbReference type="GO" id="GO:0016042">
    <property type="term" value="P:lipid catabolic process"/>
    <property type="evidence" value="ECO:0007669"/>
    <property type="project" value="UniProtKB-KW"/>
</dbReference>
<sequence length="409" mass="45607">MASTTLKKAASCWLLILGSVFCASRQGDNSAIILPALHDHPFVGKRDFRLTDTRRLNQYAPDFGPKNATRYQEVMVSLFYPTDQVPSQSSSTSAYMPRLTADIWNEDLAAFGVPNGTIARLRSHAILNASIASHCHHKTTNDAWPLIILDPGLEASRFEYTLLAESLAQHHYVVALIDHPYNAKVVEFPDGTIVRNPNPPASYPNDKFLEPRVQDITFVLDRLTKVESTHPFRMNTDRVMMWGHSFGGAATGEAMRRDRRIAGGSDFDGAFYSTIIESPTAKIDRPFLLWNAGDFNATQQQAAGQDTFLEIWDHHLTGWKMQLQVRDTKHDSATDEGAIAKAIGFADTPASIDNVGTADILRVRRLLRDFLSEFADFVIFGKPGRLLNPNASKYWPEVEVLKFDANGQA</sequence>